<dbReference type="EMBL" id="WAEL01000001">
    <property type="protein sequence ID" value="NID09203.1"/>
    <property type="molecule type" value="Genomic_DNA"/>
</dbReference>
<dbReference type="InterPro" id="IPR029018">
    <property type="entry name" value="Hex-like_dom2"/>
</dbReference>
<evidence type="ECO:0000313" key="3">
    <source>
        <dbReference type="Proteomes" id="UP000606008"/>
    </source>
</evidence>
<sequence length="696" mass="79640">MLHLRLVRRYRFLLLCLFVVGFGGQLTLAQDIVIRGKVPVYIHPDEPAPVRRAVTDLLRDLNSVFGQSSTIVSNVPKTGPVIIVATGNRYKGSKPAVTGWEAHQVYADRGRVILNGADMRGTIYAVYTFSELMLGVKPLWFWTSEKPARKETARMKADFRKVVGSPYVKYRAWLPNDTDFLTPWQKRSAENYEAFYETMLRLKLNTLEGSIADKSSFSPPFPAGKDATLAQQRGLVSTGHHMQIFGSNYSNWADYWQQVRKLPVPEITIANRQALNEWWAYHIDLAQRNNVEVIWLVGFRGNRDIPFWEFFPDAPADAKSRARVIEEMVQLQIGLLKEKVKGPTPPMRLTLYNEMSNLVASKLFQLPNEPSLIRNFVAARRDHFPAQDIRTHTFSGEPVGYYMNFQFTSTGSHLAQAEGPRKMEQNYRMVDSLSRQKLVFSVVNAGNMREHLLELSANADLMWNFKPFNAGTFLTNFSSTYYGTELGPPIAQLYSDFFNSYWQQKKGDIPGFERQYLFQDMRYARATETLLGDMELGKYNLNPLENHPLDNPDKGSVGYFRVVSADNGVSNQLEALIKGTMASIAKLEVITAKADALYAKLQEGKSFFDDNLRGQAYLMLHLNRSLQHLVQAYQSRDNQPQRRQFLQQSLDDMHLAQQRLKQSEHDQFVDWYASDTKFGINAIEQRLRNLHAKLAP</sequence>
<keyword evidence="1" id="KW-0378">Hydrolase</keyword>
<gene>
    <name evidence="2" type="ORF">F7231_03395</name>
</gene>
<dbReference type="Gene3D" id="3.30.379.10">
    <property type="entry name" value="Chitobiase/beta-hexosaminidase domain 2-like"/>
    <property type="match status" value="1"/>
</dbReference>
<dbReference type="PANTHER" id="PTHR37842">
    <property type="match status" value="1"/>
</dbReference>
<dbReference type="Proteomes" id="UP000606008">
    <property type="component" value="Unassembled WGS sequence"/>
</dbReference>
<accession>A0ABX0QBE7</accession>
<dbReference type="PANTHER" id="PTHR37842:SF2">
    <property type="entry name" value="GYLCOSYL HYDROLASE 115 C-TERMINAL DOMAIN-CONTAINING PROTEIN"/>
    <property type="match status" value="1"/>
</dbReference>
<evidence type="ECO:0000313" key="2">
    <source>
        <dbReference type="EMBL" id="NID09203.1"/>
    </source>
</evidence>
<dbReference type="Gene3D" id="3.20.20.520">
    <property type="entry name" value="Glycosyl hydrolase family 115"/>
    <property type="match status" value="1"/>
</dbReference>
<dbReference type="SUPFAM" id="SSF55545">
    <property type="entry name" value="beta-N-acetylhexosaminidase-like domain"/>
    <property type="match status" value="1"/>
</dbReference>
<comment type="caution">
    <text evidence="2">The sequence shown here is derived from an EMBL/GenBank/DDBJ whole genome shotgun (WGS) entry which is preliminary data.</text>
</comment>
<dbReference type="InterPro" id="IPR031924">
    <property type="entry name" value="GH115"/>
</dbReference>
<evidence type="ECO:0000256" key="1">
    <source>
        <dbReference type="ARBA" id="ARBA00022801"/>
    </source>
</evidence>
<protein>
    <submittedName>
        <fullName evidence="2">Uncharacterized protein</fullName>
    </submittedName>
</protein>
<keyword evidence="3" id="KW-1185">Reference proteome</keyword>
<dbReference type="InterPro" id="IPR042301">
    <property type="entry name" value="GH115_sf"/>
</dbReference>
<dbReference type="RefSeq" id="WP_166690892.1">
    <property type="nucleotide sequence ID" value="NZ_WAEL01000001.1"/>
</dbReference>
<reference evidence="2" key="1">
    <citation type="submission" date="2024-05" db="EMBL/GenBank/DDBJ databases">
        <authorList>
            <person name="Jung D.-H."/>
        </authorList>
    </citation>
    <scope>NUCLEOTIDE SEQUENCE</scope>
    <source>
        <strain evidence="2">JA-25</strain>
    </source>
</reference>
<proteinExistence type="predicted"/>
<organism evidence="2 3">
    <name type="scientific">Fibrivirga algicola</name>
    <dbReference type="NCBI Taxonomy" id="2950420"/>
    <lineage>
        <taxon>Bacteria</taxon>
        <taxon>Pseudomonadati</taxon>
        <taxon>Bacteroidota</taxon>
        <taxon>Cytophagia</taxon>
        <taxon>Cytophagales</taxon>
        <taxon>Spirosomataceae</taxon>
        <taxon>Fibrivirga</taxon>
    </lineage>
</organism>
<name>A0ABX0QBE7_9BACT</name>
<dbReference type="Pfam" id="PF15979">
    <property type="entry name" value="Glyco_hydro_115"/>
    <property type="match status" value="1"/>
</dbReference>